<protein>
    <recommendedName>
        <fullName evidence="5">CNH domain-containing protein</fullName>
    </recommendedName>
</protein>
<dbReference type="EMBL" id="VDMD01000009">
    <property type="protein sequence ID" value="TRM63578.1"/>
    <property type="molecule type" value="Genomic_DNA"/>
</dbReference>
<dbReference type="InterPro" id="IPR001180">
    <property type="entry name" value="CNH_dom"/>
</dbReference>
<dbReference type="AlphaFoldDB" id="A0A550CFJ7"/>
<dbReference type="GO" id="GO:0006914">
    <property type="term" value="P:autophagy"/>
    <property type="evidence" value="ECO:0007669"/>
    <property type="project" value="TreeGrafter"/>
</dbReference>
<dbReference type="PANTHER" id="PTHR12894">
    <property type="entry name" value="CNH DOMAIN CONTAINING"/>
    <property type="match status" value="1"/>
</dbReference>
<dbReference type="Pfam" id="PF00780">
    <property type="entry name" value="CNH"/>
    <property type="match status" value="1"/>
</dbReference>
<dbReference type="STRING" id="97359.A0A550CFJ7"/>
<dbReference type="Proteomes" id="UP000320762">
    <property type="component" value="Unassembled WGS sequence"/>
</dbReference>
<evidence type="ECO:0000313" key="7">
    <source>
        <dbReference type="Proteomes" id="UP000320762"/>
    </source>
</evidence>
<keyword evidence="3" id="KW-0963">Cytoplasm</keyword>
<gene>
    <name evidence="6" type="ORF">BD626DRAFT_494725</name>
</gene>
<accession>A0A550CFJ7</accession>
<dbReference type="GO" id="GO:0015031">
    <property type="term" value="P:protein transport"/>
    <property type="evidence" value="ECO:0007669"/>
    <property type="project" value="UniProtKB-KW"/>
</dbReference>
<sequence>MSYPTDVGPSTGNEVPPFLIQDLVSAIEHDLGTGVSITCAQALGTEVYVGCSNGQLMRYALQANNPDEPMRYDLVSRQNATADRPIDEIVLVPSIFRALIFADHQLSIYTLPSFEMTNIKPIRNAIAFAVDQEHLKRPAPSNESQLVPVALSIIKRSGIALFTLSDRLYYQNEVPFQGGTHARRIGHSLCVADKEFIQLVNLEESVAFPIIPLNQVGDGKAVKPFIVVISDEEYLVLSWMGASTLGVFMNTSGDPVRGTLQFESYPESICMDYPYIITMLPNNTIVIHNVETQNLVQTLPVPETIRGRALVSCLDGYLVPSNMGTDKMRKTPVRLLREQPSI</sequence>
<evidence type="ECO:0000256" key="4">
    <source>
        <dbReference type="ARBA" id="ARBA00022927"/>
    </source>
</evidence>
<comment type="subcellular location">
    <subcellularLocation>
        <location evidence="1">Cytoplasm</location>
    </subcellularLocation>
</comment>
<dbReference type="GO" id="GO:0016020">
    <property type="term" value="C:membrane"/>
    <property type="evidence" value="ECO:0007669"/>
    <property type="project" value="TreeGrafter"/>
</dbReference>
<proteinExistence type="predicted"/>
<evidence type="ECO:0000256" key="2">
    <source>
        <dbReference type="ARBA" id="ARBA00022448"/>
    </source>
</evidence>
<evidence type="ECO:0000259" key="5">
    <source>
        <dbReference type="PROSITE" id="PS50219"/>
    </source>
</evidence>
<comment type="caution">
    <text evidence="6">The sequence shown here is derived from an EMBL/GenBank/DDBJ whole genome shotgun (WGS) entry which is preliminary data.</text>
</comment>
<dbReference type="GO" id="GO:0005737">
    <property type="term" value="C:cytoplasm"/>
    <property type="evidence" value="ECO:0007669"/>
    <property type="project" value="UniProtKB-SubCell"/>
</dbReference>
<dbReference type="SUPFAM" id="SSF63825">
    <property type="entry name" value="YWTD domain"/>
    <property type="match status" value="1"/>
</dbReference>
<evidence type="ECO:0000256" key="3">
    <source>
        <dbReference type="ARBA" id="ARBA00022490"/>
    </source>
</evidence>
<keyword evidence="4" id="KW-0653">Protein transport</keyword>
<dbReference type="GO" id="GO:0034058">
    <property type="term" value="P:endosomal vesicle fusion"/>
    <property type="evidence" value="ECO:0007669"/>
    <property type="project" value="TreeGrafter"/>
</dbReference>
<dbReference type="InterPro" id="IPR032914">
    <property type="entry name" value="Vam6/VPS39/TRAP1"/>
</dbReference>
<keyword evidence="2" id="KW-0813">Transport</keyword>
<organism evidence="6 7">
    <name type="scientific">Schizophyllum amplum</name>
    <dbReference type="NCBI Taxonomy" id="97359"/>
    <lineage>
        <taxon>Eukaryota</taxon>
        <taxon>Fungi</taxon>
        <taxon>Dikarya</taxon>
        <taxon>Basidiomycota</taxon>
        <taxon>Agaricomycotina</taxon>
        <taxon>Agaricomycetes</taxon>
        <taxon>Agaricomycetidae</taxon>
        <taxon>Agaricales</taxon>
        <taxon>Schizophyllaceae</taxon>
        <taxon>Schizophyllum</taxon>
    </lineage>
</organism>
<reference evidence="6 7" key="1">
    <citation type="journal article" date="2019" name="New Phytol.">
        <title>Comparative genomics reveals unique wood-decay strategies and fruiting body development in the Schizophyllaceae.</title>
        <authorList>
            <person name="Almasi E."/>
            <person name="Sahu N."/>
            <person name="Krizsan K."/>
            <person name="Balint B."/>
            <person name="Kovacs G.M."/>
            <person name="Kiss B."/>
            <person name="Cseklye J."/>
            <person name="Drula E."/>
            <person name="Henrissat B."/>
            <person name="Nagy I."/>
            <person name="Chovatia M."/>
            <person name="Adam C."/>
            <person name="LaButti K."/>
            <person name="Lipzen A."/>
            <person name="Riley R."/>
            <person name="Grigoriev I.V."/>
            <person name="Nagy L.G."/>
        </authorList>
    </citation>
    <scope>NUCLEOTIDE SEQUENCE [LARGE SCALE GENOMIC DNA]</scope>
    <source>
        <strain evidence="6 7">NL-1724</strain>
    </source>
</reference>
<evidence type="ECO:0000313" key="6">
    <source>
        <dbReference type="EMBL" id="TRM63578.1"/>
    </source>
</evidence>
<keyword evidence="7" id="KW-1185">Reference proteome</keyword>
<name>A0A550CFJ7_9AGAR</name>
<dbReference type="PROSITE" id="PS50219">
    <property type="entry name" value="CNH"/>
    <property type="match status" value="1"/>
</dbReference>
<feature type="domain" description="CNH" evidence="5">
    <location>
        <begin position="34"/>
        <end position="314"/>
    </location>
</feature>
<dbReference type="OrthoDB" id="5325112at2759"/>
<dbReference type="PANTHER" id="PTHR12894:SF27">
    <property type="entry name" value="TRANSFORMING GROWTH FACTOR-BETA RECEPTOR-ASSOCIATED PROTEIN 1"/>
    <property type="match status" value="1"/>
</dbReference>
<evidence type="ECO:0000256" key="1">
    <source>
        <dbReference type="ARBA" id="ARBA00004496"/>
    </source>
</evidence>